<feature type="region of interest" description="Disordered" evidence="1">
    <location>
        <begin position="1"/>
        <end position="113"/>
    </location>
</feature>
<protein>
    <recommendedName>
        <fullName evidence="2">DUF659 domain-containing protein</fullName>
    </recommendedName>
</protein>
<feature type="compositionally biased region" description="Acidic residues" evidence="1">
    <location>
        <begin position="10"/>
        <end position="22"/>
    </location>
</feature>
<evidence type="ECO:0000256" key="1">
    <source>
        <dbReference type="SAM" id="MobiDB-lite"/>
    </source>
</evidence>
<dbReference type="Pfam" id="PF04937">
    <property type="entry name" value="DUF659"/>
    <property type="match status" value="1"/>
</dbReference>
<evidence type="ECO:0000313" key="3">
    <source>
        <dbReference type="EMBL" id="KAK9278233.1"/>
    </source>
</evidence>
<dbReference type="EMBL" id="JBBPBK010000009">
    <property type="protein sequence ID" value="KAK9278233.1"/>
    <property type="molecule type" value="Genomic_DNA"/>
</dbReference>
<proteinExistence type="predicted"/>
<comment type="caution">
    <text evidence="3">The sequence shown here is derived from an EMBL/GenBank/DDBJ whole genome shotgun (WGS) entry which is preliminary data.</text>
</comment>
<dbReference type="InterPro" id="IPR007021">
    <property type="entry name" value="DUF659"/>
</dbReference>
<sequence>MLRGGILESQSDDTDKDDDEDILMYPANLDAQERRNYKKAYHASKASEWEEEQKRQFQSDARFGSSGAGGLGSGRSKNKGPMPPLKRSQSVRVPDTHTPPLPSLYKSSQSKQRTIKDAFSKGKIKEGSGRLVAKFFIHENVPPEKATSHHFKNMIAGAQSSGTGVNPPSPYEIRTKYLDMEVEEMNKYVAQIKPMWKTYGCTIMCDGWTGPTKLSIINFMVYCKGKTVFLKSVDASDKIKDHKYIYTLMRNVVQSTGSKNVVQLVIDNGSNYKKAGQLLMEKYNLYWTPCAAHCIDLIFERIADKKGVKEVITEGRMITNFIYNHSWLLAQMRACCGGDIVRPGATRFATNYIALDSLLKKKAGLKPYSPLMNGINIH</sequence>
<dbReference type="AlphaFoldDB" id="A0AAP0RJD8"/>
<dbReference type="Proteomes" id="UP001415857">
    <property type="component" value="Unassembled WGS sequence"/>
</dbReference>
<reference evidence="3 4" key="1">
    <citation type="journal article" date="2024" name="Plant J.">
        <title>Genome sequences and population genomics reveal climatic adaptation and genomic divergence between two closely related sweetgum species.</title>
        <authorList>
            <person name="Xu W.Q."/>
            <person name="Ren C.Q."/>
            <person name="Zhang X.Y."/>
            <person name="Comes H.P."/>
            <person name="Liu X.H."/>
            <person name="Li Y.G."/>
            <person name="Kettle C.J."/>
            <person name="Jalonen R."/>
            <person name="Gaisberger H."/>
            <person name="Ma Y.Z."/>
            <person name="Qiu Y.X."/>
        </authorList>
    </citation>
    <scope>NUCLEOTIDE SEQUENCE [LARGE SCALE GENOMIC DNA]</scope>
    <source>
        <strain evidence="3">Hangzhou</strain>
    </source>
</reference>
<evidence type="ECO:0000313" key="4">
    <source>
        <dbReference type="Proteomes" id="UP001415857"/>
    </source>
</evidence>
<dbReference type="PANTHER" id="PTHR32166">
    <property type="entry name" value="OSJNBA0013A04.12 PROTEIN"/>
    <property type="match status" value="1"/>
</dbReference>
<keyword evidence="4" id="KW-1185">Reference proteome</keyword>
<organism evidence="3 4">
    <name type="scientific">Liquidambar formosana</name>
    <name type="common">Formosan gum</name>
    <dbReference type="NCBI Taxonomy" id="63359"/>
    <lineage>
        <taxon>Eukaryota</taxon>
        <taxon>Viridiplantae</taxon>
        <taxon>Streptophyta</taxon>
        <taxon>Embryophyta</taxon>
        <taxon>Tracheophyta</taxon>
        <taxon>Spermatophyta</taxon>
        <taxon>Magnoliopsida</taxon>
        <taxon>eudicotyledons</taxon>
        <taxon>Gunneridae</taxon>
        <taxon>Pentapetalae</taxon>
        <taxon>Saxifragales</taxon>
        <taxon>Altingiaceae</taxon>
        <taxon>Liquidambar</taxon>
    </lineage>
</organism>
<accession>A0AAP0RJD8</accession>
<feature type="compositionally biased region" description="Basic and acidic residues" evidence="1">
    <location>
        <begin position="45"/>
        <end position="57"/>
    </location>
</feature>
<dbReference type="PANTHER" id="PTHR32166:SF122">
    <property type="entry name" value="OS09G0499600 PROTEIN"/>
    <property type="match status" value="1"/>
</dbReference>
<name>A0AAP0RJD8_LIQFO</name>
<feature type="domain" description="DUF659" evidence="2">
    <location>
        <begin position="168"/>
        <end position="318"/>
    </location>
</feature>
<dbReference type="SUPFAM" id="SSF53098">
    <property type="entry name" value="Ribonuclease H-like"/>
    <property type="match status" value="1"/>
</dbReference>
<gene>
    <name evidence="3" type="ORF">L1049_027795</name>
</gene>
<dbReference type="InterPro" id="IPR012337">
    <property type="entry name" value="RNaseH-like_sf"/>
</dbReference>
<evidence type="ECO:0000259" key="2">
    <source>
        <dbReference type="Pfam" id="PF04937"/>
    </source>
</evidence>